<reference evidence="1 2" key="2">
    <citation type="journal article" date="2022" name="Mol. Ecol. Resour.">
        <title>The genomes of chicory, endive, great burdock and yacon provide insights into Asteraceae paleo-polyploidization history and plant inulin production.</title>
        <authorList>
            <person name="Fan W."/>
            <person name="Wang S."/>
            <person name="Wang H."/>
            <person name="Wang A."/>
            <person name="Jiang F."/>
            <person name="Liu H."/>
            <person name="Zhao H."/>
            <person name="Xu D."/>
            <person name="Zhang Y."/>
        </authorList>
    </citation>
    <scope>NUCLEOTIDE SEQUENCE [LARGE SCALE GENOMIC DNA]</scope>
    <source>
        <strain evidence="2">cv. Yunnan</strain>
        <tissue evidence="1">Leaves</tissue>
    </source>
</reference>
<gene>
    <name evidence="1" type="ORF">L1987_01099</name>
</gene>
<sequence>MPAKIAAYVRRVTQSITPYRSEINKSCMDLDLGERLFISWNQMPAKIAAYERRVRQSKTKKGLSRQQQQQDCDESVHCWHINEQLVCTCFKSNILVLRVATNHQS</sequence>
<reference evidence="2" key="1">
    <citation type="journal article" date="2022" name="Mol. Ecol. Resour.">
        <title>The genomes of chicory, endive, great burdock and yacon provide insights into Asteraceae palaeo-polyploidization history and plant inulin production.</title>
        <authorList>
            <person name="Fan W."/>
            <person name="Wang S."/>
            <person name="Wang H."/>
            <person name="Wang A."/>
            <person name="Jiang F."/>
            <person name="Liu H."/>
            <person name="Zhao H."/>
            <person name="Xu D."/>
            <person name="Zhang Y."/>
        </authorList>
    </citation>
    <scope>NUCLEOTIDE SEQUENCE [LARGE SCALE GENOMIC DNA]</scope>
    <source>
        <strain evidence="2">cv. Yunnan</strain>
    </source>
</reference>
<dbReference type="Proteomes" id="UP001056120">
    <property type="component" value="Linkage Group LG01"/>
</dbReference>
<proteinExistence type="predicted"/>
<evidence type="ECO:0000313" key="1">
    <source>
        <dbReference type="EMBL" id="KAI3827037.1"/>
    </source>
</evidence>
<name>A0ACB9K462_9ASTR</name>
<dbReference type="EMBL" id="CM042018">
    <property type="protein sequence ID" value="KAI3827037.1"/>
    <property type="molecule type" value="Genomic_DNA"/>
</dbReference>
<keyword evidence="2" id="KW-1185">Reference proteome</keyword>
<comment type="caution">
    <text evidence="1">The sequence shown here is derived from an EMBL/GenBank/DDBJ whole genome shotgun (WGS) entry which is preliminary data.</text>
</comment>
<protein>
    <submittedName>
        <fullName evidence="1">Uncharacterized protein</fullName>
    </submittedName>
</protein>
<organism evidence="1 2">
    <name type="scientific">Smallanthus sonchifolius</name>
    <dbReference type="NCBI Taxonomy" id="185202"/>
    <lineage>
        <taxon>Eukaryota</taxon>
        <taxon>Viridiplantae</taxon>
        <taxon>Streptophyta</taxon>
        <taxon>Embryophyta</taxon>
        <taxon>Tracheophyta</taxon>
        <taxon>Spermatophyta</taxon>
        <taxon>Magnoliopsida</taxon>
        <taxon>eudicotyledons</taxon>
        <taxon>Gunneridae</taxon>
        <taxon>Pentapetalae</taxon>
        <taxon>asterids</taxon>
        <taxon>campanulids</taxon>
        <taxon>Asterales</taxon>
        <taxon>Asteraceae</taxon>
        <taxon>Asteroideae</taxon>
        <taxon>Heliantheae alliance</taxon>
        <taxon>Millerieae</taxon>
        <taxon>Smallanthus</taxon>
    </lineage>
</organism>
<accession>A0ACB9K462</accession>
<evidence type="ECO:0000313" key="2">
    <source>
        <dbReference type="Proteomes" id="UP001056120"/>
    </source>
</evidence>